<name>A0A8J6HT32_TENMO</name>
<dbReference type="GO" id="GO:0006915">
    <property type="term" value="P:apoptotic process"/>
    <property type="evidence" value="ECO:0007669"/>
    <property type="project" value="InterPro"/>
</dbReference>
<evidence type="ECO:0000256" key="2">
    <source>
        <dbReference type="ARBA" id="ARBA00022737"/>
    </source>
</evidence>
<dbReference type="GO" id="GO:0035329">
    <property type="term" value="P:hippo signaling"/>
    <property type="evidence" value="ECO:0007669"/>
    <property type="project" value="InterPro"/>
</dbReference>
<dbReference type="GO" id="GO:0060090">
    <property type="term" value="F:molecular adaptor activity"/>
    <property type="evidence" value="ECO:0007669"/>
    <property type="project" value="InterPro"/>
</dbReference>
<accession>A0A8J6HT32</accession>
<dbReference type="InterPro" id="IPR001202">
    <property type="entry name" value="WW_dom"/>
</dbReference>
<dbReference type="CDD" id="cd21433">
    <property type="entry name" value="SARAH_Sav"/>
    <property type="match status" value="1"/>
</dbReference>
<dbReference type="SMART" id="SM00456">
    <property type="entry name" value="WW"/>
    <property type="match status" value="2"/>
</dbReference>
<protein>
    <submittedName>
        <fullName evidence="5">Uncharacterized protein</fullName>
    </submittedName>
</protein>
<dbReference type="SUPFAM" id="SSF51045">
    <property type="entry name" value="WW domain"/>
    <property type="match status" value="2"/>
</dbReference>
<organism evidence="5 6">
    <name type="scientific">Tenebrio molitor</name>
    <name type="common">Yellow mealworm beetle</name>
    <dbReference type="NCBI Taxonomy" id="7067"/>
    <lineage>
        <taxon>Eukaryota</taxon>
        <taxon>Metazoa</taxon>
        <taxon>Ecdysozoa</taxon>
        <taxon>Arthropoda</taxon>
        <taxon>Hexapoda</taxon>
        <taxon>Insecta</taxon>
        <taxon>Pterygota</taxon>
        <taxon>Neoptera</taxon>
        <taxon>Endopterygota</taxon>
        <taxon>Coleoptera</taxon>
        <taxon>Polyphaga</taxon>
        <taxon>Cucujiformia</taxon>
        <taxon>Tenebrionidae</taxon>
        <taxon>Tenebrio</taxon>
    </lineage>
</organism>
<dbReference type="InterPro" id="IPR011524">
    <property type="entry name" value="SARAH_dom"/>
</dbReference>
<reference evidence="5" key="1">
    <citation type="journal article" date="2020" name="J Insects Food Feed">
        <title>The yellow mealworm (Tenebrio molitor) genome: a resource for the emerging insects as food and feed industry.</title>
        <authorList>
            <person name="Eriksson T."/>
            <person name="Andere A."/>
            <person name="Kelstrup H."/>
            <person name="Emery V."/>
            <person name="Picard C."/>
        </authorList>
    </citation>
    <scope>NUCLEOTIDE SEQUENCE</scope>
    <source>
        <strain evidence="5">Stoneville</strain>
        <tissue evidence="5">Whole head</tissue>
    </source>
</reference>
<dbReference type="FunFam" id="2.20.70.10:FF:000035">
    <property type="entry name" value="Salvador homolog 1 (Drosophila)"/>
    <property type="match status" value="1"/>
</dbReference>
<keyword evidence="1" id="KW-0597">Phosphoprotein</keyword>
<feature type="domain" description="WW" evidence="3">
    <location>
        <begin position="16"/>
        <end position="49"/>
    </location>
</feature>
<dbReference type="PANTHER" id="PTHR47522">
    <property type="entry name" value="SALVADOR FAMILY WW DOMAIN-CONTAINING PROTEIN 1"/>
    <property type="match status" value="1"/>
</dbReference>
<evidence type="ECO:0000256" key="1">
    <source>
        <dbReference type="ARBA" id="ARBA00022553"/>
    </source>
</evidence>
<feature type="domain" description="SARAH" evidence="4">
    <location>
        <begin position="139"/>
        <end position="186"/>
    </location>
</feature>
<dbReference type="GO" id="GO:0005829">
    <property type="term" value="C:cytosol"/>
    <property type="evidence" value="ECO:0007669"/>
    <property type="project" value="TreeGrafter"/>
</dbReference>
<dbReference type="InterPro" id="IPR036020">
    <property type="entry name" value="WW_dom_sf"/>
</dbReference>
<dbReference type="GO" id="GO:0043065">
    <property type="term" value="P:positive regulation of apoptotic process"/>
    <property type="evidence" value="ECO:0007669"/>
    <property type="project" value="TreeGrafter"/>
</dbReference>
<dbReference type="EMBL" id="JABDTM020008433">
    <property type="protein sequence ID" value="KAH0821311.1"/>
    <property type="molecule type" value="Genomic_DNA"/>
</dbReference>
<dbReference type="GO" id="GO:0008285">
    <property type="term" value="P:negative regulation of cell population proliferation"/>
    <property type="evidence" value="ECO:0007669"/>
    <property type="project" value="TreeGrafter"/>
</dbReference>
<feature type="domain" description="WW" evidence="3">
    <location>
        <begin position="51"/>
        <end position="84"/>
    </location>
</feature>
<reference evidence="5" key="2">
    <citation type="submission" date="2021-08" db="EMBL/GenBank/DDBJ databases">
        <authorList>
            <person name="Eriksson T."/>
        </authorList>
    </citation>
    <scope>NUCLEOTIDE SEQUENCE</scope>
    <source>
        <strain evidence="5">Stoneville</strain>
        <tissue evidence="5">Whole head</tissue>
    </source>
</reference>
<dbReference type="PROSITE" id="PS50951">
    <property type="entry name" value="SARAH"/>
    <property type="match status" value="1"/>
</dbReference>
<keyword evidence="2" id="KW-0677">Repeat</keyword>
<dbReference type="AlphaFoldDB" id="A0A8J6HT32"/>
<dbReference type="InterPro" id="IPR030030">
    <property type="entry name" value="Sav"/>
</dbReference>
<evidence type="ECO:0000313" key="6">
    <source>
        <dbReference type="Proteomes" id="UP000719412"/>
    </source>
</evidence>
<comment type="caution">
    <text evidence="5">The sequence shown here is derived from an EMBL/GenBank/DDBJ whole genome shotgun (WGS) entry which is preliminary data.</text>
</comment>
<keyword evidence="6" id="KW-1185">Reference proteome</keyword>
<evidence type="ECO:0000259" key="3">
    <source>
        <dbReference type="PROSITE" id="PS50020"/>
    </source>
</evidence>
<dbReference type="Proteomes" id="UP000719412">
    <property type="component" value="Unassembled WGS sequence"/>
</dbReference>
<dbReference type="Gene3D" id="2.20.70.10">
    <property type="match status" value="2"/>
</dbReference>
<evidence type="ECO:0000313" key="5">
    <source>
        <dbReference type="EMBL" id="KAH0821311.1"/>
    </source>
</evidence>
<sequence length="199" mass="23941">MVYHKKQMFSEQSDELPLPPGWSVDYTLRGRKYYIDHNTKTTHWSHPLEREGLPTGWQCVHSPHYGIYYVNHITKQAQYEHPCLVPCYNYQPEVRYLDPPRTTHYQPHSVLVPANPYLLQEIPHWLNIYFKASPDLDHKLRWDMFRLQELDCYNGMLTRLYKQELQYIVMRYETYRSALLVEMEKFRNSRNNTGAVTGQ</sequence>
<dbReference type="PANTHER" id="PTHR47522:SF2">
    <property type="entry name" value="PROTEIN SALVADOR HOMOLOG 1"/>
    <property type="match status" value="1"/>
</dbReference>
<dbReference type="CDD" id="cd00201">
    <property type="entry name" value="WW"/>
    <property type="match status" value="2"/>
</dbReference>
<dbReference type="Pfam" id="PF00397">
    <property type="entry name" value="WW"/>
    <property type="match status" value="2"/>
</dbReference>
<proteinExistence type="predicted"/>
<gene>
    <name evidence="5" type="ORF">GEV33_001480</name>
</gene>
<dbReference type="PROSITE" id="PS50020">
    <property type="entry name" value="WW_DOMAIN_2"/>
    <property type="match status" value="2"/>
</dbReference>
<evidence type="ECO:0000259" key="4">
    <source>
        <dbReference type="PROSITE" id="PS50951"/>
    </source>
</evidence>